<dbReference type="SUPFAM" id="SSF160719">
    <property type="entry name" value="gpW/gp25-like"/>
    <property type="match status" value="1"/>
</dbReference>
<dbReference type="InterPro" id="IPR020288">
    <property type="entry name" value="Sheath_initiator"/>
</dbReference>
<evidence type="ECO:0000313" key="2">
    <source>
        <dbReference type="Proteomes" id="UP000250550"/>
    </source>
</evidence>
<dbReference type="Proteomes" id="UP000250550">
    <property type="component" value="Unassembled WGS sequence"/>
</dbReference>
<comment type="caution">
    <text evidence="1">The sequence shown here is derived from an EMBL/GenBank/DDBJ whole genome shotgun (WGS) entry which is preliminary data.</text>
</comment>
<organism evidence="1 2">
    <name type="scientific">Faecalibacterium prausnitzii</name>
    <dbReference type="NCBI Taxonomy" id="853"/>
    <lineage>
        <taxon>Bacteria</taxon>
        <taxon>Bacillati</taxon>
        <taxon>Bacillota</taxon>
        <taxon>Clostridia</taxon>
        <taxon>Eubacteriales</taxon>
        <taxon>Oscillospiraceae</taxon>
        <taxon>Faecalibacterium</taxon>
    </lineage>
</organism>
<protein>
    <recommendedName>
        <fullName evidence="3">DUF2634 domain-containing protein</fullName>
    </recommendedName>
</protein>
<sequence>MANITVLALDPQTGDLCFDANGMLMLREDAEAIAQNVRNNLLTWKGEFPLNTDHGTDWERVVQQPRSEAVDEADSVVRSSIFQEPYVQEISSLSMTADGRALGVEFSGVLYNGETIRVEVNTGG</sequence>
<evidence type="ECO:0000313" key="1">
    <source>
        <dbReference type="EMBL" id="RAW63800.1"/>
    </source>
</evidence>
<dbReference type="Gene3D" id="3.10.450.40">
    <property type="match status" value="1"/>
</dbReference>
<evidence type="ECO:0008006" key="3">
    <source>
        <dbReference type="Google" id="ProtNLM"/>
    </source>
</evidence>
<accession>A0A329UPV9</accession>
<gene>
    <name evidence="1" type="ORF">C4N21_12835</name>
</gene>
<dbReference type="Pfam" id="PF10934">
    <property type="entry name" value="Sheath_initiator"/>
    <property type="match status" value="1"/>
</dbReference>
<dbReference type="AlphaFoldDB" id="A0A329UPV9"/>
<dbReference type="RefSeq" id="WP_112122016.1">
    <property type="nucleotide sequence ID" value="NZ_JBBNHN010000020.1"/>
</dbReference>
<dbReference type="EMBL" id="PRLF01000024">
    <property type="protein sequence ID" value="RAW63800.1"/>
    <property type="molecule type" value="Genomic_DNA"/>
</dbReference>
<proteinExistence type="predicted"/>
<name>A0A329UPV9_9FIRM</name>
<reference evidence="1 2" key="1">
    <citation type="submission" date="2018-02" db="EMBL/GenBank/DDBJ databases">
        <title>Complete genome sequencing of Faecalibacterium prausnitzii strains isolated from the human gut.</title>
        <authorList>
            <person name="Fitzgerald B.C."/>
            <person name="Shkoporov A.N."/>
            <person name="Ross P.R."/>
            <person name="Hill C."/>
        </authorList>
    </citation>
    <scope>NUCLEOTIDE SEQUENCE [LARGE SCALE GENOMIC DNA]</scope>
    <source>
        <strain evidence="1 2">APC924/119</strain>
    </source>
</reference>